<evidence type="ECO:0000313" key="1">
    <source>
        <dbReference type="EMBL" id="GBM47489.1"/>
    </source>
</evidence>
<organism evidence="1 2">
    <name type="scientific">Araneus ventricosus</name>
    <name type="common">Orbweaver spider</name>
    <name type="synonym">Epeira ventricosa</name>
    <dbReference type="NCBI Taxonomy" id="182803"/>
    <lineage>
        <taxon>Eukaryota</taxon>
        <taxon>Metazoa</taxon>
        <taxon>Ecdysozoa</taxon>
        <taxon>Arthropoda</taxon>
        <taxon>Chelicerata</taxon>
        <taxon>Arachnida</taxon>
        <taxon>Araneae</taxon>
        <taxon>Araneomorphae</taxon>
        <taxon>Entelegynae</taxon>
        <taxon>Araneoidea</taxon>
        <taxon>Araneidae</taxon>
        <taxon>Araneus</taxon>
    </lineage>
</organism>
<dbReference type="EMBL" id="BGPR01001182">
    <property type="protein sequence ID" value="GBM47489.1"/>
    <property type="molecule type" value="Genomic_DNA"/>
</dbReference>
<protein>
    <submittedName>
        <fullName evidence="1">Uncharacterized protein</fullName>
    </submittedName>
</protein>
<accession>A0A4Y2G4I0</accession>
<gene>
    <name evidence="1" type="ORF">AVEN_153700_1</name>
</gene>
<sequence>MWKRTESITQLLASIGRHLSYGTPPSSDDEFRTFATMIRNRQYLVVSWECEPWAVYIESSKYKCRPAALKFLQEGYLPSYILSKSDFCHKLRSNVLSFHKFRPRFTLFPVVGTGRIDVSRGLVSACVVSRVVAVNSSHIKGGSRGQTASGHPFTRALPRYLPSYAPYERLDCSNSTDHKCEPRVTRGLDKPHAVGTRLQVLRGRFDSIASIGSVRLHSKWLQTFIPNHNCHWTSGP</sequence>
<proteinExistence type="predicted"/>
<name>A0A4Y2G4I0_ARAVE</name>
<dbReference type="Proteomes" id="UP000499080">
    <property type="component" value="Unassembled WGS sequence"/>
</dbReference>
<evidence type="ECO:0000313" key="2">
    <source>
        <dbReference type="Proteomes" id="UP000499080"/>
    </source>
</evidence>
<dbReference type="AlphaFoldDB" id="A0A4Y2G4I0"/>
<keyword evidence="2" id="KW-1185">Reference proteome</keyword>
<comment type="caution">
    <text evidence="1">The sequence shown here is derived from an EMBL/GenBank/DDBJ whole genome shotgun (WGS) entry which is preliminary data.</text>
</comment>
<reference evidence="1 2" key="1">
    <citation type="journal article" date="2019" name="Sci. Rep.">
        <title>Orb-weaving spider Araneus ventricosus genome elucidates the spidroin gene catalogue.</title>
        <authorList>
            <person name="Kono N."/>
            <person name="Nakamura H."/>
            <person name="Ohtoshi R."/>
            <person name="Moran D.A.P."/>
            <person name="Shinohara A."/>
            <person name="Yoshida Y."/>
            <person name="Fujiwara M."/>
            <person name="Mori M."/>
            <person name="Tomita M."/>
            <person name="Arakawa K."/>
        </authorList>
    </citation>
    <scope>NUCLEOTIDE SEQUENCE [LARGE SCALE GENOMIC DNA]</scope>
</reference>